<feature type="transmembrane region" description="Helical" evidence="7">
    <location>
        <begin position="106"/>
        <end position="124"/>
    </location>
</feature>
<evidence type="ECO:0000256" key="3">
    <source>
        <dbReference type="ARBA" id="ARBA00022692"/>
    </source>
</evidence>
<feature type="transmembrane region" description="Helical" evidence="7">
    <location>
        <begin position="198"/>
        <end position="220"/>
    </location>
</feature>
<evidence type="ECO:0000256" key="2">
    <source>
        <dbReference type="ARBA" id="ARBA00022475"/>
    </source>
</evidence>
<dbReference type="SMART" id="SM00014">
    <property type="entry name" value="acidPPc"/>
    <property type="match status" value="1"/>
</dbReference>
<dbReference type="SUPFAM" id="SSF48317">
    <property type="entry name" value="Acid phosphatase/Vanadium-dependent haloperoxidase"/>
    <property type="match status" value="1"/>
</dbReference>
<keyword evidence="6 7" id="KW-0472">Membrane</keyword>
<dbReference type="AlphaFoldDB" id="A0A7Y0AF01"/>
<comment type="subcellular location">
    <subcellularLocation>
        <location evidence="1">Cell membrane</location>
        <topology evidence="1">Multi-pass membrane protein</topology>
    </subcellularLocation>
</comment>
<dbReference type="Proteomes" id="UP000559626">
    <property type="component" value="Unassembled WGS sequence"/>
</dbReference>
<feature type="transmembrane region" description="Helical" evidence="7">
    <location>
        <begin position="72"/>
        <end position="99"/>
    </location>
</feature>
<evidence type="ECO:0000256" key="7">
    <source>
        <dbReference type="SAM" id="Phobius"/>
    </source>
</evidence>
<sequence>MAGKATRRYPAGLFRVCGRMSAFTFRQLAWPAALAWGTFGSMAALVHRYGHAPFDAPVLQWLHQHTHPALDGAAIFFTIVGNTGPVIGAGVLVAGALAWASQRRTAGLFALGLGGSMLLTQVIKRLATRPRPTLWVSLRPEHTYSFPSGHAMDTAALAAALLFALPRRWRRWWPLAPAFALGVGWARMYLGVHFPSDVLAGWSAGAGWVLLVQLLATRVAPGAGLASR</sequence>
<keyword evidence="5 7" id="KW-1133">Transmembrane helix</keyword>
<keyword evidence="3 7" id="KW-0812">Transmembrane</keyword>
<dbReference type="Gene3D" id="1.20.144.10">
    <property type="entry name" value="Phosphatidic acid phosphatase type 2/haloperoxidase"/>
    <property type="match status" value="2"/>
</dbReference>
<keyword evidence="10" id="KW-1185">Reference proteome</keyword>
<evidence type="ECO:0000256" key="1">
    <source>
        <dbReference type="ARBA" id="ARBA00004651"/>
    </source>
</evidence>
<feature type="transmembrane region" description="Helical" evidence="7">
    <location>
        <begin position="144"/>
        <end position="165"/>
    </location>
</feature>
<proteinExistence type="predicted"/>
<evidence type="ECO:0000256" key="5">
    <source>
        <dbReference type="ARBA" id="ARBA00022989"/>
    </source>
</evidence>
<reference evidence="9 10" key="1">
    <citation type="submission" date="2020-04" db="EMBL/GenBank/DDBJ databases">
        <title>Hymenobacter polaris sp. nov., isolated from Arctic soil.</title>
        <authorList>
            <person name="Dahal R.H."/>
        </authorList>
    </citation>
    <scope>NUCLEOTIDE SEQUENCE [LARGE SCALE GENOMIC DNA]</scope>
    <source>
        <strain evidence="9 10">RP-2-7</strain>
    </source>
</reference>
<evidence type="ECO:0000259" key="8">
    <source>
        <dbReference type="SMART" id="SM00014"/>
    </source>
</evidence>
<dbReference type="GO" id="GO:0016787">
    <property type="term" value="F:hydrolase activity"/>
    <property type="evidence" value="ECO:0007669"/>
    <property type="project" value="UniProtKB-KW"/>
</dbReference>
<organism evidence="9 10">
    <name type="scientific">Hymenobacter polaris</name>
    <dbReference type="NCBI Taxonomy" id="2682546"/>
    <lineage>
        <taxon>Bacteria</taxon>
        <taxon>Pseudomonadati</taxon>
        <taxon>Bacteroidota</taxon>
        <taxon>Cytophagia</taxon>
        <taxon>Cytophagales</taxon>
        <taxon>Hymenobacteraceae</taxon>
        <taxon>Hymenobacter</taxon>
    </lineage>
</organism>
<keyword evidence="4" id="KW-0378">Hydrolase</keyword>
<feature type="transmembrane region" description="Helical" evidence="7">
    <location>
        <begin position="172"/>
        <end position="192"/>
    </location>
</feature>
<evidence type="ECO:0000256" key="6">
    <source>
        <dbReference type="ARBA" id="ARBA00023136"/>
    </source>
</evidence>
<dbReference type="CDD" id="cd03392">
    <property type="entry name" value="PAP2_like_2"/>
    <property type="match status" value="1"/>
</dbReference>
<evidence type="ECO:0000313" key="10">
    <source>
        <dbReference type="Proteomes" id="UP000559626"/>
    </source>
</evidence>
<dbReference type="GO" id="GO:0005886">
    <property type="term" value="C:plasma membrane"/>
    <property type="evidence" value="ECO:0007669"/>
    <property type="project" value="UniProtKB-SubCell"/>
</dbReference>
<feature type="domain" description="Phosphatidic acid phosphatase type 2/haloperoxidase" evidence="8">
    <location>
        <begin position="106"/>
        <end position="213"/>
    </location>
</feature>
<dbReference type="PANTHER" id="PTHR14969">
    <property type="entry name" value="SPHINGOSINE-1-PHOSPHATE PHOSPHOHYDROLASE"/>
    <property type="match status" value="1"/>
</dbReference>
<dbReference type="PANTHER" id="PTHR14969:SF62">
    <property type="entry name" value="DECAPRENYLPHOSPHORYL-5-PHOSPHORIBOSE PHOSPHATASE RV3807C-RELATED"/>
    <property type="match status" value="1"/>
</dbReference>
<gene>
    <name evidence="9" type="ORF">HHL22_13080</name>
</gene>
<dbReference type="InterPro" id="IPR036938">
    <property type="entry name" value="PAP2/HPO_sf"/>
</dbReference>
<dbReference type="EMBL" id="JABBGH010000002">
    <property type="protein sequence ID" value="NML66139.1"/>
    <property type="molecule type" value="Genomic_DNA"/>
</dbReference>
<dbReference type="InterPro" id="IPR000326">
    <property type="entry name" value="PAP2/HPO"/>
</dbReference>
<protein>
    <submittedName>
        <fullName evidence="9">Phosphatase PAP2 family protein</fullName>
    </submittedName>
</protein>
<keyword evidence="2" id="KW-1003">Cell membrane</keyword>
<accession>A0A7Y0AF01</accession>
<dbReference type="Pfam" id="PF01569">
    <property type="entry name" value="PAP2"/>
    <property type="match status" value="1"/>
</dbReference>
<evidence type="ECO:0000313" key="9">
    <source>
        <dbReference type="EMBL" id="NML66139.1"/>
    </source>
</evidence>
<evidence type="ECO:0000256" key="4">
    <source>
        <dbReference type="ARBA" id="ARBA00022801"/>
    </source>
</evidence>
<comment type="caution">
    <text evidence="9">The sequence shown here is derived from an EMBL/GenBank/DDBJ whole genome shotgun (WGS) entry which is preliminary data.</text>
</comment>
<name>A0A7Y0AF01_9BACT</name>